<sequence length="116" mass="12919">MRRALAGGFMLLGGIGLYVGTRLAALKFTELVIGPQHTYTEDGVRMLYNSSLRGNGFMTVGVLGILLAVLGFLVLLMDLGLGGFIHRQRERIRENNRAFEAAYWEAKRKRESDEAD</sequence>
<organism evidence="2 3">
    <name type="scientific">Paenibacillus xanthanilyticus</name>
    <dbReference type="NCBI Taxonomy" id="1783531"/>
    <lineage>
        <taxon>Bacteria</taxon>
        <taxon>Bacillati</taxon>
        <taxon>Bacillota</taxon>
        <taxon>Bacilli</taxon>
        <taxon>Bacillales</taxon>
        <taxon>Paenibacillaceae</taxon>
        <taxon>Paenibacillus</taxon>
    </lineage>
</organism>
<gene>
    <name evidence="2" type="ORF">ACFOZ8_06200</name>
</gene>
<dbReference type="Proteomes" id="UP001595715">
    <property type="component" value="Unassembled WGS sequence"/>
</dbReference>
<protein>
    <submittedName>
        <fullName evidence="2">Uncharacterized protein</fullName>
    </submittedName>
</protein>
<comment type="caution">
    <text evidence="2">The sequence shown here is derived from an EMBL/GenBank/DDBJ whole genome shotgun (WGS) entry which is preliminary data.</text>
</comment>
<keyword evidence="3" id="KW-1185">Reference proteome</keyword>
<keyword evidence="1" id="KW-0812">Transmembrane</keyword>
<keyword evidence="1" id="KW-1133">Transmembrane helix</keyword>
<accession>A0ABV8JYH2</accession>
<keyword evidence="1" id="KW-0472">Membrane</keyword>
<reference evidence="3" key="1">
    <citation type="journal article" date="2019" name="Int. J. Syst. Evol. Microbiol.">
        <title>The Global Catalogue of Microorganisms (GCM) 10K type strain sequencing project: providing services to taxonomists for standard genome sequencing and annotation.</title>
        <authorList>
            <consortium name="The Broad Institute Genomics Platform"/>
            <consortium name="The Broad Institute Genome Sequencing Center for Infectious Disease"/>
            <person name="Wu L."/>
            <person name="Ma J."/>
        </authorList>
    </citation>
    <scope>NUCLEOTIDE SEQUENCE [LARGE SCALE GENOMIC DNA]</scope>
    <source>
        <strain evidence="3">IBRC-M 10987</strain>
    </source>
</reference>
<evidence type="ECO:0000313" key="3">
    <source>
        <dbReference type="Proteomes" id="UP001595715"/>
    </source>
</evidence>
<dbReference type="RefSeq" id="WP_377717943.1">
    <property type="nucleotide sequence ID" value="NZ_JBHSAM010000015.1"/>
</dbReference>
<name>A0ABV8JYH2_9BACL</name>
<feature type="transmembrane region" description="Helical" evidence="1">
    <location>
        <begin position="56"/>
        <end position="85"/>
    </location>
</feature>
<proteinExistence type="predicted"/>
<evidence type="ECO:0000313" key="2">
    <source>
        <dbReference type="EMBL" id="MFC4099251.1"/>
    </source>
</evidence>
<dbReference type="EMBL" id="JBHSAM010000015">
    <property type="protein sequence ID" value="MFC4099251.1"/>
    <property type="molecule type" value="Genomic_DNA"/>
</dbReference>
<evidence type="ECO:0000256" key="1">
    <source>
        <dbReference type="SAM" id="Phobius"/>
    </source>
</evidence>